<gene>
    <name evidence="1" type="ORF">RPERSI_LOCUS8779</name>
</gene>
<proteinExistence type="predicted"/>
<organism evidence="1 2">
    <name type="scientific">Racocetra persica</name>
    <dbReference type="NCBI Taxonomy" id="160502"/>
    <lineage>
        <taxon>Eukaryota</taxon>
        <taxon>Fungi</taxon>
        <taxon>Fungi incertae sedis</taxon>
        <taxon>Mucoromycota</taxon>
        <taxon>Glomeromycotina</taxon>
        <taxon>Glomeromycetes</taxon>
        <taxon>Diversisporales</taxon>
        <taxon>Gigasporaceae</taxon>
        <taxon>Racocetra</taxon>
    </lineage>
</organism>
<reference evidence="1" key="1">
    <citation type="submission" date="2021-06" db="EMBL/GenBank/DDBJ databases">
        <authorList>
            <person name="Kallberg Y."/>
            <person name="Tangrot J."/>
            <person name="Rosling A."/>
        </authorList>
    </citation>
    <scope>NUCLEOTIDE SEQUENCE</scope>
    <source>
        <strain evidence="1">MA461A</strain>
    </source>
</reference>
<evidence type="ECO:0000313" key="1">
    <source>
        <dbReference type="EMBL" id="CAG8673455.1"/>
    </source>
</evidence>
<dbReference type="EMBL" id="CAJVQC010016117">
    <property type="protein sequence ID" value="CAG8673455.1"/>
    <property type="molecule type" value="Genomic_DNA"/>
</dbReference>
<accession>A0ACA9NSU2</accession>
<protein>
    <submittedName>
        <fullName evidence="1">5111_t:CDS:1</fullName>
    </submittedName>
</protein>
<evidence type="ECO:0000313" key="2">
    <source>
        <dbReference type="Proteomes" id="UP000789920"/>
    </source>
</evidence>
<keyword evidence="2" id="KW-1185">Reference proteome</keyword>
<sequence length="213" mass="24529">NRKNNLNDDLCDDLNEKLSEDLNENLNEDLSENLNDDLNEDLSEDLNDDLNEDLSEDLNENLNNDLRNDLTYDLRDLNDAANNDPENDQNKGNLDDKQEQNENEIIRSGASCKHQGAVAMKFNISIFNFFPSLTPDNRMLFAYVALGYTTRDNSFYALLNGKFVSQDRENFNKAKMRTPISDSAIETNENAYNNNETNIVVFMDFLNKVKEDY</sequence>
<comment type="caution">
    <text evidence="1">The sequence shown here is derived from an EMBL/GenBank/DDBJ whole genome shotgun (WGS) entry which is preliminary data.</text>
</comment>
<dbReference type="Proteomes" id="UP000789920">
    <property type="component" value="Unassembled WGS sequence"/>
</dbReference>
<name>A0ACA9NSU2_9GLOM</name>
<feature type="non-terminal residue" evidence="1">
    <location>
        <position position="1"/>
    </location>
</feature>